<dbReference type="GO" id="GO:0046872">
    <property type="term" value="F:metal ion binding"/>
    <property type="evidence" value="ECO:0007669"/>
    <property type="project" value="UniProtKB-KW"/>
</dbReference>
<reference evidence="9" key="2">
    <citation type="submission" date="2025-09" db="UniProtKB">
        <authorList>
            <consortium name="Ensembl"/>
        </authorList>
    </citation>
    <scope>IDENTIFICATION</scope>
</reference>
<evidence type="ECO:0000256" key="1">
    <source>
        <dbReference type="ARBA" id="ARBA00001966"/>
    </source>
</evidence>
<dbReference type="InterPro" id="IPR013848">
    <property type="entry name" value="Methylthiotransferase_N"/>
</dbReference>
<dbReference type="SMART" id="SM00729">
    <property type="entry name" value="Elp3"/>
    <property type="match status" value="1"/>
</dbReference>
<keyword evidence="5" id="KW-0408">Iron</keyword>
<dbReference type="PROSITE" id="PS01278">
    <property type="entry name" value="MTTASE_RADICAL"/>
    <property type="match status" value="1"/>
</dbReference>
<evidence type="ECO:0000313" key="9">
    <source>
        <dbReference type="Ensembl" id="ENSSANP00000077001.1"/>
    </source>
</evidence>
<reference evidence="9" key="1">
    <citation type="submission" date="2025-08" db="UniProtKB">
        <authorList>
            <consortium name="Ensembl"/>
        </authorList>
    </citation>
    <scope>IDENTIFICATION</scope>
</reference>
<dbReference type="InterPro" id="IPR023404">
    <property type="entry name" value="rSAM_horseshoe"/>
</dbReference>
<dbReference type="InterPro" id="IPR020612">
    <property type="entry name" value="Methylthiotransferase_CS"/>
</dbReference>
<evidence type="ECO:0000256" key="6">
    <source>
        <dbReference type="ARBA" id="ARBA00023014"/>
    </source>
</evidence>
<evidence type="ECO:0000256" key="3">
    <source>
        <dbReference type="ARBA" id="ARBA00022691"/>
    </source>
</evidence>
<dbReference type="PROSITE" id="PS51449">
    <property type="entry name" value="MTTASE_N"/>
    <property type="match status" value="1"/>
</dbReference>
<keyword evidence="3" id="KW-0949">S-adenosyl-L-methionine</keyword>
<dbReference type="SFLD" id="SFLDS00029">
    <property type="entry name" value="Radical_SAM"/>
    <property type="match status" value="1"/>
</dbReference>
<dbReference type="GO" id="GO:0005739">
    <property type="term" value="C:mitochondrion"/>
    <property type="evidence" value="ECO:0007669"/>
    <property type="project" value="TreeGrafter"/>
</dbReference>
<dbReference type="PANTHER" id="PTHR43020:SF2">
    <property type="entry name" value="MITOCHONDRIAL TRNA METHYLTHIOTRANSFERASE CDK5RAP1"/>
    <property type="match status" value="1"/>
</dbReference>
<dbReference type="InterPro" id="IPR058240">
    <property type="entry name" value="rSAM_sf"/>
</dbReference>
<dbReference type="InterPro" id="IPR002792">
    <property type="entry name" value="TRAM_dom"/>
</dbReference>
<dbReference type="PANTHER" id="PTHR43020">
    <property type="entry name" value="CDK5 REGULATORY SUBUNIT-ASSOCIATED PROTEIN 1"/>
    <property type="match status" value="1"/>
</dbReference>
<evidence type="ECO:0000256" key="5">
    <source>
        <dbReference type="ARBA" id="ARBA00023004"/>
    </source>
</evidence>
<dbReference type="SUPFAM" id="SSF102114">
    <property type="entry name" value="Radical SAM enzymes"/>
    <property type="match status" value="2"/>
</dbReference>
<proteinExistence type="predicted"/>
<dbReference type="Ensembl" id="ENSSANT00000081854.1">
    <property type="protein sequence ID" value="ENSSANP00000077001.1"/>
    <property type="gene ID" value="ENSSANG00000038281.1"/>
</dbReference>
<evidence type="ECO:0000256" key="4">
    <source>
        <dbReference type="ARBA" id="ARBA00022723"/>
    </source>
</evidence>
<keyword evidence="10" id="KW-1185">Reference proteome</keyword>
<dbReference type="Gene3D" id="3.30.750.210">
    <property type="match status" value="1"/>
</dbReference>
<dbReference type="Pfam" id="PF01938">
    <property type="entry name" value="TRAM"/>
    <property type="match status" value="1"/>
</dbReference>
<feature type="domain" description="MTTase N-terminal" evidence="8">
    <location>
        <begin position="1"/>
        <end position="76"/>
    </location>
</feature>
<dbReference type="GO" id="GO:0035597">
    <property type="term" value="F:tRNA-2-methylthio-N(6)-dimethylallyladenosine(37) synthase activity"/>
    <property type="evidence" value="ECO:0007669"/>
    <property type="project" value="TreeGrafter"/>
</dbReference>
<comment type="cofactor">
    <cofactor evidence="1">
        <name>[4Fe-4S] cluster</name>
        <dbReference type="ChEBI" id="CHEBI:49883"/>
    </cofactor>
</comment>
<accession>A0A671R1L2</accession>
<evidence type="ECO:0000259" key="7">
    <source>
        <dbReference type="PROSITE" id="PS50926"/>
    </source>
</evidence>
<dbReference type="AlphaFoldDB" id="A0A671R1L2"/>
<dbReference type="InterPro" id="IPR038135">
    <property type="entry name" value="Methylthiotransferase_N_sf"/>
</dbReference>
<name>A0A671R1L2_9TELE</name>
<protein>
    <submittedName>
        <fullName evidence="9">CDK5 regulatory subunit associated protein 1</fullName>
    </submittedName>
</protein>
<keyword evidence="2" id="KW-0004">4Fe-4S</keyword>
<dbReference type="GO" id="GO:0051539">
    <property type="term" value="F:4 iron, 4 sulfur cluster binding"/>
    <property type="evidence" value="ECO:0007669"/>
    <property type="project" value="UniProtKB-KW"/>
</dbReference>
<feature type="domain" description="TRAM" evidence="7">
    <location>
        <begin position="283"/>
        <end position="358"/>
    </location>
</feature>
<dbReference type="Gene3D" id="3.40.50.12160">
    <property type="entry name" value="Methylthiotransferase, N-terminal domain"/>
    <property type="match status" value="1"/>
</dbReference>
<dbReference type="Gene3D" id="3.80.30.20">
    <property type="entry name" value="tm_1862 like domain"/>
    <property type="match status" value="1"/>
</dbReference>
<dbReference type="PROSITE" id="PS50926">
    <property type="entry name" value="TRAM"/>
    <property type="match status" value="1"/>
</dbReference>
<sequence>MNVSDTAIAWSILQKARYSWTHELCEKHKASLKIGVLGCMAERLKSKLLEQEKLVDVLAGPDAYRDLLRLLSLAYGGQRSSDVLLSLEETYADVMAVHQTPEGHSAFVSIMHGCDSICSYCIVPFTRGRERSRPLSSILEEVRMLSDQVKGLSLQYSNTLPVIIVFNLYHFFCVKTGVTLNSGEKEHLPAQSGSSRVLHAMRRVSLSSDFITGFCGETEEDHQQRLSLVREVGYNVGFLFAYSMRKKTHAYHRLQDDVPAPVKQRRLEELISVFREEAAKVNMAVIGSTQLVLVERESKRSSEELCGRNEINVKVIFPKTDLPVQPEKPQMVPITPGDYVLVKITSANSQCLRGHALIHSSLNDRKTWPSEHLLSEQTISC</sequence>
<organism evidence="9 10">
    <name type="scientific">Sinocyclocheilus anshuiensis</name>
    <dbReference type="NCBI Taxonomy" id="1608454"/>
    <lineage>
        <taxon>Eukaryota</taxon>
        <taxon>Metazoa</taxon>
        <taxon>Chordata</taxon>
        <taxon>Craniata</taxon>
        <taxon>Vertebrata</taxon>
        <taxon>Euteleostomi</taxon>
        <taxon>Actinopterygii</taxon>
        <taxon>Neopterygii</taxon>
        <taxon>Teleostei</taxon>
        <taxon>Ostariophysi</taxon>
        <taxon>Cypriniformes</taxon>
        <taxon>Cyprinidae</taxon>
        <taxon>Cyprininae</taxon>
        <taxon>Sinocyclocheilus</taxon>
    </lineage>
</organism>
<evidence type="ECO:0000256" key="2">
    <source>
        <dbReference type="ARBA" id="ARBA00022485"/>
    </source>
</evidence>
<dbReference type="InterPro" id="IPR006638">
    <property type="entry name" value="Elp3/MiaA/NifB-like_rSAM"/>
</dbReference>
<dbReference type="FunFam" id="3.40.50.12160:FF:000003">
    <property type="entry name" value="CDK5 regulatory subunit-associated protein 1"/>
    <property type="match status" value="1"/>
</dbReference>
<evidence type="ECO:0000313" key="10">
    <source>
        <dbReference type="Proteomes" id="UP000472260"/>
    </source>
</evidence>
<keyword evidence="4" id="KW-0479">Metal-binding</keyword>
<dbReference type="GO" id="GO:0005829">
    <property type="term" value="C:cytosol"/>
    <property type="evidence" value="ECO:0007669"/>
    <property type="project" value="TreeGrafter"/>
</dbReference>
<evidence type="ECO:0000259" key="8">
    <source>
        <dbReference type="PROSITE" id="PS51449"/>
    </source>
</evidence>
<dbReference type="InterPro" id="IPR007197">
    <property type="entry name" value="rSAM"/>
</dbReference>
<keyword evidence="6" id="KW-0411">Iron-sulfur</keyword>
<dbReference type="Proteomes" id="UP000472260">
    <property type="component" value="Unassembled WGS sequence"/>
</dbReference>